<name>A0A0V8JAY7_9BACL</name>
<evidence type="ECO:0000313" key="3">
    <source>
        <dbReference type="Proteomes" id="UP000054099"/>
    </source>
</evidence>
<dbReference type="AlphaFoldDB" id="A0A0V8JAY7"/>
<keyword evidence="1" id="KW-0472">Membrane</keyword>
<evidence type="ECO:0000256" key="1">
    <source>
        <dbReference type="SAM" id="Phobius"/>
    </source>
</evidence>
<dbReference type="Proteomes" id="UP000054099">
    <property type="component" value="Unassembled WGS sequence"/>
</dbReference>
<gene>
    <name evidence="2" type="ORF">AS030_00565</name>
</gene>
<organism evidence="2 3">
    <name type="scientific">Fictibacillus enclensis</name>
    <dbReference type="NCBI Taxonomy" id="1017270"/>
    <lineage>
        <taxon>Bacteria</taxon>
        <taxon>Bacillati</taxon>
        <taxon>Bacillota</taxon>
        <taxon>Bacilli</taxon>
        <taxon>Bacillales</taxon>
        <taxon>Fictibacillaceae</taxon>
        <taxon>Fictibacillus</taxon>
    </lineage>
</organism>
<feature type="transmembrane region" description="Helical" evidence="1">
    <location>
        <begin position="43"/>
        <end position="63"/>
    </location>
</feature>
<proteinExistence type="predicted"/>
<evidence type="ECO:0000313" key="2">
    <source>
        <dbReference type="EMBL" id="KSU84100.1"/>
    </source>
</evidence>
<protein>
    <submittedName>
        <fullName evidence="2">Uncharacterized protein</fullName>
    </submittedName>
</protein>
<accession>A0A0V8JAY7</accession>
<keyword evidence="1" id="KW-0812">Transmembrane</keyword>
<dbReference type="EMBL" id="LNQN01000001">
    <property type="protein sequence ID" value="KSU84100.1"/>
    <property type="molecule type" value="Genomic_DNA"/>
</dbReference>
<comment type="caution">
    <text evidence="2">The sequence shown here is derived from an EMBL/GenBank/DDBJ whole genome shotgun (WGS) entry which is preliminary data.</text>
</comment>
<feature type="transmembrane region" description="Helical" evidence="1">
    <location>
        <begin position="6"/>
        <end position="23"/>
    </location>
</feature>
<keyword evidence="1" id="KW-1133">Transmembrane helix</keyword>
<sequence length="64" mass="7555">MSWISWFFLAAGLFLIIRMLYSLNTTRHYSFRNTQIIRQRKKALFVGLMGISGLLLFLIVFVIK</sequence>
<reference evidence="2 3" key="1">
    <citation type="journal article" date="2014" name="Antonie Van Leeuwenhoek">
        <title>Fictibacillus enclensis sp. nov., isolated from marine sediment.</title>
        <authorList>
            <person name="Dastager S.G."/>
            <person name="Mawlankar R."/>
            <person name="Srinivasan K."/>
            <person name="Tang S.K."/>
            <person name="Lee J.C."/>
            <person name="Ramana V.V."/>
            <person name="Shouche Y.S."/>
        </authorList>
    </citation>
    <scope>NUCLEOTIDE SEQUENCE [LARGE SCALE GENOMIC DNA]</scope>
    <source>
        <strain evidence="2 3">NIO-1003</strain>
    </source>
</reference>
<keyword evidence="3" id="KW-1185">Reference proteome</keyword>